<dbReference type="EMBL" id="LSMT01000195">
    <property type="protein sequence ID" value="PFX23812.1"/>
    <property type="molecule type" value="Genomic_DNA"/>
</dbReference>
<dbReference type="InterPro" id="IPR043502">
    <property type="entry name" value="DNA/RNA_pol_sf"/>
</dbReference>
<dbReference type="AlphaFoldDB" id="A0A2B4S5L2"/>
<evidence type="ECO:0000313" key="3">
    <source>
        <dbReference type="EMBL" id="PFX23812.1"/>
    </source>
</evidence>
<dbReference type="PANTHER" id="PTHR37984">
    <property type="entry name" value="PROTEIN CBG26694"/>
    <property type="match status" value="1"/>
</dbReference>
<dbReference type="GO" id="GO:0016787">
    <property type="term" value="F:hydrolase activity"/>
    <property type="evidence" value="ECO:0007669"/>
    <property type="project" value="UniProtKB-KW"/>
</dbReference>
<dbReference type="Proteomes" id="UP000225706">
    <property type="component" value="Unassembled WGS sequence"/>
</dbReference>
<dbReference type="SUPFAM" id="SSF56672">
    <property type="entry name" value="DNA/RNA polymerases"/>
    <property type="match status" value="2"/>
</dbReference>
<evidence type="ECO:0000313" key="4">
    <source>
        <dbReference type="Proteomes" id="UP000225706"/>
    </source>
</evidence>
<dbReference type="Pfam" id="PF17919">
    <property type="entry name" value="RT_RNaseH_2"/>
    <property type="match status" value="1"/>
</dbReference>
<dbReference type="PANTHER" id="PTHR37984:SF8">
    <property type="entry name" value="CCHC-TYPE DOMAIN-CONTAINING PROTEIN"/>
    <property type="match status" value="1"/>
</dbReference>
<proteinExistence type="predicted"/>
<feature type="domain" description="Reverse transcriptase/retrotransposon-derived protein RNase H-like" evidence="2">
    <location>
        <begin position="459"/>
        <end position="547"/>
    </location>
</feature>
<keyword evidence="4" id="KW-1185">Reference proteome</keyword>
<dbReference type="STRING" id="50429.A0A2B4S5L2"/>
<feature type="compositionally biased region" description="Basic residues" evidence="1">
    <location>
        <begin position="28"/>
        <end position="44"/>
    </location>
</feature>
<dbReference type="CDD" id="cd09274">
    <property type="entry name" value="RNase_HI_RT_Ty3"/>
    <property type="match status" value="1"/>
</dbReference>
<evidence type="ECO:0000259" key="2">
    <source>
        <dbReference type="Pfam" id="PF17919"/>
    </source>
</evidence>
<organism evidence="3 4">
    <name type="scientific">Stylophora pistillata</name>
    <name type="common">Smooth cauliflower coral</name>
    <dbReference type="NCBI Taxonomy" id="50429"/>
    <lineage>
        <taxon>Eukaryota</taxon>
        <taxon>Metazoa</taxon>
        <taxon>Cnidaria</taxon>
        <taxon>Anthozoa</taxon>
        <taxon>Hexacorallia</taxon>
        <taxon>Scleractinia</taxon>
        <taxon>Astrocoeniina</taxon>
        <taxon>Pocilloporidae</taxon>
        <taxon>Stylophora</taxon>
    </lineage>
</organism>
<gene>
    <name evidence="3" type="primary">pol</name>
    <name evidence="3" type="ORF">AWC38_SpisGene11614</name>
</gene>
<dbReference type="GO" id="GO:0003964">
    <property type="term" value="F:RNA-directed DNA polymerase activity"/>
    <property type="evidence" value="ECO:0007669"/>
    <property type="project" value="UniProtKB-KW"/>
</dbReference>
<dbReference type="InterPro" id="IPR041577">
    <property type="entry name" value="RT_RNaseH_2"/>
</dbReference>
<dbReference type="GO" id="GO:0004519">
    <property type="term" value="F:endonuclease activity"/>
    <property type="evidence" value="ECO:0007669"/>
    <property type="project" value="UniProtKB-KW"/>
</dbReference>
<dbReference type="Gene3D" id="3.30.70.270">
    <property type="match status" value="3"/>
</dbReference>
<name>A0A2B4S5L2_STYPI</name>
<dbReference type="InterPro" id="IPR043128">
    <property type="entry name" value="Rev_trsase/Diguanyl_cyclase"/>
</dbReference>
<dbReference type="InterPro" id="IPR050951">
    <property type="entry name" value="Retrovirus_Pol_polyprotein"/>
</dbReference>
<accession>A0A2B4S5L2</accession>
<protein>
    <submittedName>
        <fullName evidence="3">Retrovirus-related Pol polyprotein from transposon 17.6</fullName>
    </submittedName>
</protein>
<comment type="caution">
    <text evidence="3">The sequence shown here is derived from an EMBL/GenBank/DDBJ whole genome shotgun (WGS) entry which is preliminary data.</text>
</comment>
<dbReference type="OrthoDB" id="2286242at2759"/>
<sequence>MSSVGQKCDKCGAKGHFAVICDKQRLPPNRKKSKDKSRDRHPKSKVNMSAQWYERYSKCKALLGAQAVQQFRLMPVNNDNFMFVSGDFSNKIMSSVLIDYKDIFTGESRLEEKLHLTLEKTVLPVRTVTLAVKEPLKKEIERLASQGILKPVDTPTDWVSSVVVVMKKEFQRRLDTALGGLQDIVPIFDDILIFGVGESKAEAIENYDQRLLALLERCRNKGIKVNKEKCKFRLSEVSFMGHVRSEDGLKPDPAKIQGVQEMPTPQNKQDVKRLLGVLNYLQKVAPNLSEVTAPMRELLKEENHFLWDDKVQEEFQRHLDTALGGLQDIVPIYDDILIFGAGESKAEAIENYDQRLLALLERCRNKGIKVNKEKCKFHLSKVSFIGHVRSEDGLKPDPAKIQGVQEMPTPHNKQDVKRLLGVLNYLQKVAPNLSEVTAPMRELLKEENHFLWDEKVQGPSFERVKQLISESPILKYFDPKAAMELRCDASDMSLGACLMQHSQPVGYASSAMTKTEVNLAQIEKELLTIVFGLERLENYVRGRPVKIETDHKPLGSIFKKRLLGATKPLKRIMLQLQKYDLKVTYKKESEMYLADTLSRAFVHSFSSADSKGDGEKDTESINVVQYLPVSGTTQNIICTATEADPVIKELKNTIREG</sequence>
<feature type="region of interest" description="Disordered" evidence="1">
    <location>
        <begin position="22"/>
        <end position="45"/>
    </location>
</feature>
<reference evidence="4" key="1">
    <citation type="journal article" date="2017" name="bioRxiv">
        <title>Comparative analysis of the genomes of Stylophora pistillata and Acropora digitifera provides evidence for extensive differences between species of corals.</title>
        <authorList>
            <person name="Voolstra C.R."/>
            <person name="Li Y."/>
            <person name="Liew Y.J."/>
            <person name="Baumgarten S."/>
            <person name="Zoccola D."/>
            <person name="Flot J.-F."/>
            <person name="Tambutte S."/>
            <person name="Allemand D."/>
            <person name="Aranda M."/>
        </authorList>
    </citation>
    <scope>NUCLEOTIDE SEQUENCE [LARGE SCALE GENOMIC DNA]</scope>
</reference>
<dbReference type="FunFam" id="3.30.70.270:FF:000063">
    <property type="entry name" value="Zinc knuckle domaincontaining protein"/>
    <property type="match status" value="1"/>
</dbReference>
<evidence type="ECO:0000256" key="1">
    <source>
        <dbReference type="SAM" id="MobiDB-lite"/>
    </source>
</evidence>